<feature type="region of interest" description="Disordered" evidence="1">
    <location>
        <begin position="224"/>
        <end position="408"/>
    </location>
</feature>
<feature type="region of interest" description="Disordered" evidence="1">
    <location>
        <begin position="196"/>
        <end position="215"/>
    </location>
</feature>
<feature type="transmembrane region" description="Helical" evidence="2">
    <location>
        <begin position="500"/>
        <end position="519"/>
    </location>
</feature>
<keyword evidence="2" id="KW-1133">Transmembrane helix</keyword>
<evidence type="ECO:0000256" key="1">
    <source>
        <dbReference type="SAM" id="MobiDB-lite"/>
    </source>
</evidence>
<keyword evidence="2" id="KW-0472">Membrane</keyword>
<feature type="compositionally biased region" description="Low complexity" evidence="1">
    <location>
        <begin position="141"/>
        <end position="152"/>
    </location>
</feature>
<feature type="compositionally biased region" description="Basic and acidic residues" evidence="1">
    <location>
        <begin position="364"/>
        <end position="378"/>
    </location>
</feature>
<feature type="compositionally biased region" description="Low complexity" evidence="1">
    <location>
        <begin position="286"/>
        <end position="303"/>
    </location>
</feature>
<feature type="non-terminal residue" evidence="3">
    <location>
        <position position="522"/>
    </location>
</feature>
<evidence type="ECO:0000313" key="3">
    <source>
        <dbReference type="EMBL" id="KAG9681050.1"/>
    </source>
</evidence>
<dbReference type="Proteomes" id="UP000779574">
    <property type="component" value="Unassembled WGS sequence"/>
</dbReference>
<dbReference type="OrthoDB" id="5415055at2759"/>
<name>A0A9P8E5D5_AURME</name>
<comment type="caution">
    <text evidence="3">The sequence shown here is derived from an EMBL/GenBank/DDBJ whole genome shotgun (WGS) entry which is preliminary data.</text>
</comment>
<protein>
    <submittedName>
        <fullName evidence="3">Uncharacterized protein</fullName>
    </submittedName>
</protein>
<proteinExistence type="predicted"/>
<evidence type="ECO:0000256" key="2">
    <source>
        <dbReference type="SAM" id="Phobius"/>
    </source>
</evidence>
<accession>A0A9P8E5D5</accession>
<gene>
    <name evidence="3" type="ORF">KCU76_g14752</name>
</gene>
<keyword evidence="2" id="KW-0812">Transmembrane</keyword>
<organism evidence="3 4">
    <name type="scientific">Aureobasidium melanogenum</name>
    <name type="common">Aureobasidium pullulans var. melanogenum</name>
    <dbReference type="NCBI Taxonomy" id="46634"/>
    <lineage>
        <taxon>Eukaryota</taxon>
        <taxon>Fungi</taxon>
        <taxon>Dikarya</taxon>
        <taxon>Ascomycota</taxon>
        <taxon>Pezizomycotina</taxon>
        <taxon>Dothideomycetes</taxon>
        <taxon>Dothideomycetidae</taxon>
        <taxon>Dothideales</taxon>
        <taxon>Saccotheciaceae</taxon>
        <taxon>Aureobasidium</taxon>
    </lineage>
</organism>
<feature type="transmembrane region" description="Helical" evidence="2">
    <location>
        <begin position="472"/>
        <end position="493"/>
    </location>
</feature>
<sequence length="522" mass="57686">MDARNTDIVTQRLHQLLARLSTENLKSNPSQKQNLLTSAHKYQYTHRRLERREWSRDTSDILPKILKQHIRDPIMGVKGTDDYLTARAANPRTGLISPSVVTNLTPRTPISPAEALSLFGTDHEPPRTSTPKARMPEEPRAAIQRPRPAGPRGRWRQDSTGWNMELDTEAGSSRANTPNPPATRADFHASEDSFVIPMPTAKDPQPYRQEDQDKAVQYYKDKAQRLSHKEGMNGRMHSIGAGPRKFAQATKALRDFSNPQSPTPDEEDTITRKEKATSSSPPMSAVSGFSSCESSHSSRRSVCSPPPGVERRDSAVSMPTSTSTREKETKSSQSPTLGGAERTRSNSNASRFQDLRQLPRVRAVHPESPGKKTQHEKTAPVPREYSSTPPPPYRTHPNTPSLSGTSVADSLSPLETQVVGFLAWAINQLFYKPTSSTRDGSPQGQSIGIVQAIHILSDSTTKPIERWQAIKALAFVASRAVMILCCLAIVVRIGTAVGRVLAIMLWPASIVWTIMKWMLGFA</sequence>
<feature type="region of interest" description="Disordered" evidence="1">
    <location>
        <begin position="118"/>
        <end position="160"/>
    </location>
</feature>
<dbReference type="AlphaFoldDB" id="A0A9P8E5D5"/>
<reference evidence="3" key="2">
    <citation type="submission" date="2021-08" db="EMBL/GenBank/DDBJ databases">
        <authorList>
            <person name="Gostincar C."/>
            <person name="Sun X."/>
            <person name="Song Z."/>
            <person name="Gunde-Cimerman N."/>
        </authorList>
    </citation>
    <scope>NUCLEOTIDE SEQUENCE</scope>
    <source>
        <strain evidence="3">EXF-9911</strain>
    </source>
</reference>
<reference evidence="3" key="1">
    <citation type="journal article" date="2021" name="J Fungi (Basel)">
        <title>Virulence traits and population genomics of the black yeast Aureobasidium melanogenum.</title>
        <authorList>
            <person name="Cernosa A."/>
            <person name="Sun X."/>
            <person name="Gostincar C."/>
            <person name="Fang C."/>
            <person name="Gunde-Cimerman N."/>
            <person name="Song Z."/>
        </authorList>
    </citation>
    <scope>NUCLEOTIDE SEQUENCE</scope>
    <source>
        <strain evidence="3">EXF-9911</strain>
    </source>
</reference>
<dbReference type="EMBL" id="JAHFXF010000916">
    <property type="protein sequence ID" value="KAG9681050.1"/>
    <property type="molecule type" value="Genomic_DNA"/>
</dbReference>
<evidence type="ECO:0000313" key="4">
    <source>
        <dbReference type="Proteomes" id="UP000779574"/>
    </source>
</evidence>